<feature type="domain" description="CYTH" evidence="1">
    <location>
        <begin position="58"/>
        <end position="236"/>
    </location>
</feature>
<sequence>MMKNHHLDLTDGVDTSPNVKQTFNDLARKVCEVEIKFLVPPSAEKGSGVDRSAFNQIDQYFRDKGWIKLERPGKSLLTRQLDTPDRRMYDKGVTLRVRGECENRDLKTVSEADICVKLGKTKDESGAVRRGEFEARIADFEHSDLKPLRAKYPKDQFPEIHAALKGISVRDLREYFRIDCIRTRYVVEIPEEVTGLKGRRFVGELLLDDVAFVLDIPGRKGPPLVFHHDLEIECETLFKACDYDNNPEAKNYVSSPLNKHETNIAMAAVKKAILEATNNRVVINNDSKAERGFKALDRELPNLESVLQTRTGHKKGSKIQSAFRLNASNDNTAPAKIHDLLSGDYGYLFRQNRPIAMTLDM</sequence>
<dbReference type="Gene3D" id="2.40.320.10">
    <property type="entry name" value="Hypothetical Protein Pfu-838710-001"/>
    <property type="match status" value="1"/>
</dbReference>
<dbReference type="SUPFAM" id="SSF55154">
    <property type="entry name" value="CYTH-like phosphatases"/>
    <property type="match status" value="1"/>
</dbReference>
<evidence type="ECO:0000313" key="2">
    <source>
        <dbReference type="EMBL" id="AGH97401.1"/>
    </source>
</evidence>
<organism evidence="2 3">
    <name type="scientific">Micavibrio aeruginosavorus EPB</name>
    <dbReference type="NCBI Taxonomy" id="349215"/>
    <lineage>
        <taxon>Bacteria</taxon>
        <taxon>Pseudomonadati</taxon>
        <taxon>Bdellovibrionota</taxon>
        <taxon>Bdellovibrionia</taxon>
        <taxon>Bdellovibrionales</taxon>
        <taxon>Pseudobdellovibrionaceae</taxon>
        <taxon>Micavibrio</taxon>
    </lineage>
</organism>
<protein>
    <recommendedName>
        <fullName evidence="1">CYTH domain-containing protein</fullName>
    </recommendedName>
</protein>
<reference evidence="2 3" key="1">
    <citation type="journal article" date="2013" name="ISME J.">
        <title>By their genes ye shall know them: genomic signatures of predatory bacteria.</title>
        <authorList>
            <person name="Pasternak Z."/>
            <person name="Pietrokovski S."/>
            <person name="Rotem O."/>
            <person name="Gophna U."/>
            <person name="Lurie-Weinberger M.N."/>
            <person name="Jurkevitch E."/>
        </authorList>
    </citation>
    <scope>NUCLEOTIDE SEQUENCE [LARGE SCALE GENOMIC DNA]</scope>
    <source>
        <strain evidence="2">EPB</strain>
    </source>
</reference>
<gene>
    <name evidence="2" type="ORF">A11S_577</name>
</gene>
<evidence type="ECO:0000313" key="3">
    <source>
        <dbReference type="Proteomes" id="UP000011932"/>
    </source>
</evidence>
<dbReference type="InterPro" id="IPR023577">
    <property type="entry name" value="CYTH_domain"/>
</dbReference>
<dbReference type="AlphaFoldDB" id="M4VH74"/>
<dbReference type="InterPro" id="IPR033469">
    <property type="entry name" value="CYTH-like_dom_sf"/>
</dbReference>
<proteinExistence type="predicted"/>
<dbReference type="EMBL" id="CP003538">
    <property type="protein sequence ID" value="AGH97401.1"/>
    <property type="molecule type" value="Genomic_DNA"/>
</dbReference>
<dbReference type="HOGENOM" id="CLU_766853_0_0_5"/>
<dbReference type="Pfam" id="PF01928">
    <property type="entry name" value="CYTH"/>
    <property type="match status" value="1"/>
</dbReference>
<dbReference type="KEGG" id="man:A11S_577"/>
<evidence type="ECO:0000259" key="1">
    <source>
        <dbReference type="Pfam" id="PF01928"/>
    </source>
</evidence>
<dbReference type="Proteomes" id="UP000011932">
    <property type="component" value="Chromosome"/>
</dbReference>
<dbReference type="RefSeq" id="WP_015466954.1">
    <property type="nucleotide sequence ID" value="NC_020812.1"/>
</dbReference>
<name>M4VH74_9BACT</name>
<accession>M4VH74</accession>